<gene>
    <name evidence="2" type="ORF">OnM2_075006b</name>
</gene>
<dbReference type="AlphaFoldDB" id="A0A420HIW2"/>
<keyword evidence="1" id="KW-1133">Transmembrane helix</keyword>
<dbReference type="Proteomes" id="UP000286134">
    <property type="component" value="Unassembled WGS sequence"/>
</dbReference>
<dbReference type="OrthoDB" id="5352400at2759"/>
<feature type="transmembrane region" description="Helical" evidence="1">
    <location>
        <begin position="179"/>
        <end position="197"/>
    </location>
</feature>
<sequence>MFRSQVKGWTWKWPRMFISLMIFELGATIIALALFSIAQPNLFRTKLWQVGYDHGLNSSPAQILYAYANHRPLPRIPFVWTETLTELNVAVSVLSMFILIVKFILFVLNIWFPILGTVISAFTGALWITSMYGQMGPDFNDPKHPSQIAWYIRKSCDIARPSGNYHYCVLAKITFADTTLMSIISILYTALGIYSTVPSLKKSPTPENSIEEGLGNLSINAVNRNQANLGRELELTSLSNPQYTPITPRTLAFNTLDRRIPAIR</sequence>
<keyword evidence="3" id="KW-1185">Reference proteome</keyword>
<feature type="transmembrane region" description="Helical" evidence="1">
    <location>
        <begin position="20"/>
        <end position="38"/>
    </location>
</feature>
<keyword evidence="1" id="KW-0812">Transmembrane</keyword>
<evidence type="ECO:0000256" key="1">
    <source>
        <dbReference type="SAM" id="Phobius"/>
    </source>
</evidence>
<accession>A0A420HIW2</accession>
<proteinExistence type="predicted"/>
<feature type="transmembrane region" description="Helical" evidence="1">
    <location>
        <begin position="87"/>
        <end position="107"/>
    </location>
</feature>
<comment type="caution">
    <text evidence="2">The sequence shown here is derived from an EMBL/GenBank/DDBJ whole genome shotgun (WGS) entry which is preliminary data.</text>
</comment>
<dbReference type="EMBL" id="MCFK01007509">
    <property type="protein sequence ID" value="RKF57328.1"/>
    <property type="molecule type" value="Genomic_DNA"/>
</dbReference>
<name>A0A420HIW2_9PEZI</name>
<feature type="transmembrane region" description="Helical" evidence="1">
    <location>
        <begin position="114"/>
        <end position="133"/>
    </location>
</feature>
<protein>
    <submittedName>
        <fullName evidence="2">Uncharacterized protein</fullName>
    </submittedName>
</protein>
<reference evidence="2 3" key="1">
    <citation type="journal article" date="2018" name="BMC Genomics">
        <title>Comparative genome analyses reveal sequence features reflecting distinct modes of host-adaptation between dicot and monocot powdery mildew.</title>
        <authorList>
            <person name="Wu Y."/>
            <person name="Ma X."/>
            <person name="Pan Z."/>
            <person name="Kale S.D."/>
            <person name="Song Y."/>
            <person name="King H."/>
            <person name="Zhang Q."/>
            <person name="Presley C."/>
            <person name="Deng X."/>
            <person name="Wei C.I."/>
            <person name="Xiao S."/>
        </authorList>
    </citation>
    <scope>NUCLEOTIDE SEQUENCE [LARGE SCALE GENOMIC DNA]</scope>
    <source>
        <strain evidence="2">UMSG2</strain>
    </source>
</reference>
<keyword evidence="1" id="KW-0472">Membrane</keyword>
<organism evidence="2 3">
    <name type="scientific">Erysiphe neolycopersici</name>
    <dbReference type="NCBI Taxonomy" id="212602"/>
    <lineage>
        <taxon>Eukaryota</taxon>
        <taxon>Fungi</taxon>
        <taxon>Dikarya</taxon>
        <taxon>Ascomycota</taxon>
        <taxon>Pezizomycotina</taxon>
        <taxon>Leotiomycetes</taxon>
        <taxon>Erysiphales</taxon>
        <taxon>Erysiphaceae</taxon>
        <taxon>Erysiphe</taxon>
    </lineage>
</organism>
<evidence type="ECO:0000313" key="3">
    <source>
        <dbReference type="Proteomes" id="UP000286134"/>
    </source>
</evidence>
<evidence type="ECO:0000313" key="2">
    <source>
        <dbReference type="EMBL" id="RKF57328.1"/>
    </source>
</evidence>